<protein>
    <submittedName>
        <fullName evidence="1">Non-reducing end alpha-L-arabinofuranosidase family hydrolase</fullName>
    </submittedName>
</protein>
<keyword evidence="1" id="KW-0378">Hydrolase</keyword>
<evidence type="ECO:0000313" key="2">
    <source>
        <dbReference type="Proteomes" id="UP001168096"/>
    </source>
</evidence>
<accession>A0ACC7M7I8</accession>
<reference evidence="1" key="1">
    <citation type="submission" date="2024-11" db="EMBL/GenBank/DDBJ databases">
        <title>Description of Massilia orientalis sp. nov., isolated from rhizosphere soil of Ageratina adenophora.</title>
        <authorList>
            <person name="Wang Y."/>
        </authorList>
    </citation>
    <scope>NUCLEOTIDE SEQUENCE</scope>
    <source>
        <strain evidence="1">YIM B02787</strain>
    </source>
</reference>
<evidence type="ECO:0000313" key="1">
    <source>
        <dbReference type="EMBL" id="MFJ1467294.1"/>
    </source>
</evidence>
<organism evidence="1 2">
    <name type="scientific">Massilia orientalis</name>
    <dbReference type="NCBI Taxonomy" id="3050128"/>
    <lineage>
        <taxon>Bacteria</taxon>
        <taxon>Pseudomonadati</taxon>
        <taxon>Pseudomonadota</taxon>
        <taxon>Betaproteobacteria</taxon>
        <taxon>Burkholderiales</taxon>
        <taxon>Oxalobacteraceae</taxon>
        <taxon>Telluria group</taxon>
        <taxon>Massilia</taxon>
    </lineage>
</organism>
<comment type="caution">
    <text evidence="1">The sequence shown here is derived from an EMBL/GenBank/DDBJ whole genome shotgun (WGS) entry which is preliminary data.</text>
</comment>
<dbReference type="Proteomes" id="UP001168096">
    <property type="component" value="Unassembled WGS sequence"/>
</dbReference>
<proteinExistence type="predicted"/>
<gene>
    <name evidence="1" type="ORF">QPK29_006175</name>
</gene>
<sequence length="384" mass="42536">MARLAENIHLRDFSHSIHSIQSPATACIIQRANNRNTMRFGKCILGATLAAVLATSAAEPVQAPAKSTFDWTSSAPLISPQPASGQTIYGVKDPSIVYVDGKYHVFMTTAGSKGWGLAYTSFGKWTDAASAQIVPLDKSPMGPGYRAAPQVFYFAPQKKWYLVYQGGDPLYSTSDDIGDPMSWSAPKPFFSVAPDIIKPPQGQGWLDFWVICDDKKCYLFNTDDHGRLLRSETGLSEFPNGFRNTVAVISEKTEDVFEASNTYRIANSATYITLVEAISPKGRYFRIWKSDRLDGKWEPFSSAPMNTFAGHDNVERLWSEGISHGEMIRTNADQTMTIDPCRPLEYLFQGNDPAVRVDDYIKLPYRLGVITAKGGNPVSALCRR</sequence>
<dbReference type="EMBL" id="JASNRB020000003">
    <property type="protein sequence ID" value="MFJ1467294.1"/>
    <property type="molecule type" value="Genomic_DNA"/>
</dbReference>
<name>A0ACC7M7I8_9BURK</name>
<keyword evidence="2" id="KW-1185">Reference proteome</keyword>